<evidence type="ECO:0000313" key="3">
    <source>
        <dbReference type="EMBL" id="CCM05251.1"/>
    </source>
</evidence>
<dbReference type="OrthoDB" id="2152029at2759"/>
<dbReference type="HOGENOM" id="CLU_019364_1_0_1"/>
<keyword evidence="1" id="KW-0378">Hydrolase</keyword>
<dbReference type="PANTHER" id="PTHR48081">
    <property type="entry name" value="AB HYDROLASE SUPERFAMILY PROTEIN C4A8.06C"/>
    <property type="match status" value="1"/>
</dbReference>
<organism evidence="3 4">
    <name type="scientific">Fibroporia radiculosa</name>
    <dbReference type="NCBI Taxonomy" id="599839"/>
    <lineage>
        <taxon>Eukaryota</taxon>
        <taxon>Fungi</taxon>
        <taxon>Dikarya</taxon>
        <taxon>Basidiomycota</taxon>
        <taxon>Agaricomycotina</taxon>
        <taxon>Agaricomycetes</taxon>
        <taxon>Polyporales</taxon>
        <taxon>Fibroporiaceae</taxon>
        <taxon>Fibroporia</taxon>
    </lineage>
</organism>
<sequence length="342" mass="37597">MIAAAFQTSLNFGRVDPEKLVETGKNIQVVWIEPTPELIVGEIKEAARVNNVEPARVAGVWYGQRGSNAQAAHEKAGPEEKVMYELHGGGWVLGNASPKWDSAYLCERMIQYADEYSSVLQIEYRLSDGPPFPPKGAFPAALIDAIAGYDYLVNVVGFKPWNIVVVGDSTGGNLAFALVRYLAINQFSSLPLPRAQFLLSPTADWGRTHEGPNSAMERNSETDFLHWFLGGYATRALLGSLPESDAYSNSWISPGGLRMPHVKGMFAGMPPTLIMSGELEMTLDGITTFRDRIATDNAPGTVTYIELPDTTHAAMTGKWHEPQATRGIEEFAKWLNQVHDRI</sequence>
<dbReference type="InParanoid" id="J4IBU1"/>
<dbReference type="SUPFAM" id="SSF53474">
    <property type="entry name" value="alpha/beta-Hydrolases"/>
    <property type="match status" value="1"/>
</dbReference>
<feature type="domain" description="Alpha/beta hydrolase fold-3" evidence="2">
    <location>
        <begin position="85"/>
        <end position="315"/>
    </location>
</feature>
<dbReference type="STRING" id="599839.J4IBU1"/>
<dbReference type="InterPro" id="IPR029058">
    <property type="entry name" value="AB_hydrolase_fold"/>
</dbReference>
<protein>
    <recommendedName>
        <fullName evidence="2">Alpha/beta hydrolase fold-3 domain-containing protein</fullName>
    </recommendedName>
</protein>
<dbReference type="PANTHER" id="PTHR48081:SF8">
    <property type="entry name" value="ALPHA_BETA HYDROLASE FOLD-3 DOMAIN-CONTAINING PROTEIN-RELATED"/>
    <property type="match status" value="1"/>
</dbReference>
<dbReference type="InterPro" id="IPR050300">
    <property type="entry name" value="GDXG_lipolytic_enzyme"/>
</dbReference>
<keyword evidence="4" id="KW-1185">Reference proteome</keyword>
<evidence type="ECO:0000256" key="1">
    <source>
        <dbReference type="ARBA" id="ARBA00022801"/>
    </source>
</evidence>
<dbReference type="Pfam" id="PF07859">
    <property type="entry name" value="Abhydrolase_3"/>
    <property type="match status" value="1"/>
</dbReference>
<evidence type="ECO:0000313" key="4">
    <source>
        <dbReference type="Proteomes" id="UP000006352"/>
    </source>
</evidence>
<name>J4IBU1_9APHY</name>
<dbReference type="Proteomes" id="UP000006352">
    <property type="component" value="Unassembled WGS sequence"/>
</dbReference>
<dbReference type="AlphaFoldDB" id="J4IBU1"/>
<dbReference type="GeneID" id="24100162"/>
<dbReference type="InterPro" id="IPR013094">
    <property type="entry name" value="AB_hydrolase_3"/>
</dbReference>
<dbReference type="Gene3D" id="3.40.50.1820">
    <property type="entry name" value="alpha/beta hydrolase"/>
    <property type="match status" value="1"/>
</dbReference>
<dbReference type="GO" id="GO:0016787">
    <property type="term" value="F:hydrolase activity"/>
    <property type="evidence" value="ECO:0007669"/>
    <property type="project" value="UniProtKB-KW"/>
</dbReference>
<evidence type="ECO:0000259" key="2">
    <source>
        <dbReference type="Pfam" id="PF07859"/>
    </source>
</evidence>
<dbReference type="RefSeq" id="XP_012184534.1">
    <property type="nucleotide sequence ID" value="XM_012329144.1"/>
</dbReference>
<dbReference type="EMBL" id="HE797183">
    <property type="protein sequence ID" value="CCM05251.1"/>
    <property type="molecule type" value="Genomic_DNA"/>
</dbReference>
<proteinExistence type="predicted"/>
<accession>J4IBU1</accession>
<reference evidence="3 4" key="1">
    <citation type="journal article" date="2012" name="Appl. Environ. Microbiol.">
        <title>Short-read sequencing for genomic analysis of the brown rot fungus Fibroporia radiculosa.</title>
        <authorList>
            <person name="Tang J.D."/>
            <person name="Perkins A.D."/>
            <person name="Sonstegard T.S."/>
            <person name="Schroeder S.G."/>
            <person name="Burgess S.C."/>
            <person name="Diehl S.V."/>
        </authorList>
    </citation>
    <scope>NUCLEOTIDE SEQUENCE [LARGE SCALE GENOMIC DNA]</scope>
    <source>
        <strain evidence="3 4">TFFH 294</strain>
    </source>
</reference>
<gene>
    <name evidence="3" type="ORF">FIBRA_07461</name>
</gene>